<gene>
    <name evidence="2" type="ORF">IAB38_05930</name>
</gene>
<name>A0A9D1J3H8_9FIRM</name>
<evidence type="ECO:0000313" key="2">
    <source>
        <dbReference type="EMBL" id="HIR59572.1"/>
    </source>
</evidence>
<dbReference type="Proteomes" id="UP000824232">
    <property type="component" value="Unassembled WGS sequence"/>
</dbReference>
<proteinExistence type="predicted"/>
<protein>
    <submittedName>
        <fullName evidence="2">Uncharacterized protein</fullName>
    </submittedName>
</protein>
<sequence length="595" mass="71000">MDKESFNKIIDFDLDNLKENDLKKSLKYFLTLEDESLKKIFLSNYKTIMDYYFKENGLDTKIYSSVYTISNIDAYRIGRLSFYLCSLYGEDKVKLNDDNRIDYYKGYNKFFYRYIDISKMMFSDEIPFIQDLRVFRKENNIKDTYKSFDKAILKDSYNTYFTIDNYYDKHNYNMRVGSFLKKYNIDMNTFKDYVKAYGILYLDLSIRQIENKITSQISALINSIHKDKYDETIRSLLRIKSSDNIEIIDSIILSKNITVDTVKYLFKKGYFDINVYKEISSKIRKRINYLHKNYKYTHYSIALSIIEKTSDFDILIKIVSNNRKILYKNDIVNFISIYRNNLSLEEQERLYLTLYSKISKARTYLEEQEGIKRKKERLEKTKETLKTINFNLLLESNMTVKTFLKTVGISRYEYNNCLSIIKEINPKLYKQIQDKVHHNTKVELVIDDNIAFIANQIKNGIEDNNGDIRKFELLDYFLNTKLDYSDFVSNYINSPFCSTEVLEALKTFFKENEFEKYKGYDNDNKINIDQELNGTLILKIDNELHEVTKEEKETVIAFLQEKEVPLYIKVYKQALKRHIRGNLILESDKKLIKKG</sequence>
<dbReference type="EMBL" id="DVHC01000061">
    <property type="protein sequence ID" value="HIR59572.1"/>
    <property type="molecule type" value="Genomic_DNA"/>
</dbReference>
<reference evidence="2" key="1">
    <citation type="submission" date="2020-10" db="EMBL/GenBank/DDBJ databases">
        <authorList>
            <person name="Gilroy R."/>
        </authorList>
    </citation>
    <scope>NUCLEOTIDE SEQUENCE</scope>
    <source>
        <strain evidence="2">CHK184-20233</strain>
    </source>
</reference>
<keyword evidence="1" id="KW-0175">Coiled coil</keyword>
<organism evidence="2 3">
    <name type="scientific">Candidatus Onthousia excrementipullorum</name>
    <dbReference type="NCBI Taxonomy" id="2840884"/>
    <lineage>
        <taxon>Bacteria</taxon>
        <taxon>Bacillati</taxon>
        <taxon>Bacillota</taxon>
        <taxon>Bacilli</taxon>
        <taxon>Candidatus Onthousia</taxon>
    </lineage>
</organism>
<accession>A0A9D1J3H8</accession>
<dbReference type="AlphaFoldDB" id="A0A9D1J3H8"/>
<evidence type="ECO:0000313" key="3">
    <source>
        <dbReference type="Proteomes" id="UP000824232"/>
    </source>
</evidence>
<comment type="caution">
    <text evidence="2">The sequence shown here is derived from an EMBL/GenBank/DDBJ whole genome shotgun (WGS) entry which is preliminary data.</text>
</comment>
<feature type="coiled-coil region" evidence="1">
    <location>
        <begin position="361"/>
        <end position="391"/>
    </location>
</feature>
<evidence type="ECO:0000256" key="1">
    <source>
        <dbReference type="SAM" id="Coils"/>
    </source>
</evidence>
<reference evidence="2" key="2">
    <citation type="journal article" date="2021" name="PeerJ">
        <title>Extensive microbial diversity within the chicken gut microbiome revealed by metagenomics and culture.</title>
        <authorList>
            <person name="Gilroy R."/>
            <person name="Ravi A."/>
            <person name="Getino M."/>
            <person name="Pursley I."/>
            <person name="Horton D.L."/>
            <person name="Alikhan N.F."/>
            <person name="Baker D."/>
            <person name="Gharbi K."/>
            <person name="Hall N."/>
            <person name="Watson M."/>
            <person name="Adriaenssens E.M."/>
            <person name="Foster-Nyarko E."/>
            <person name="Jarju S."/>
            <person name="Secka A."/>
            <person name="Antonio M."/>
            <person name="Oren A."/>
            <person name="Chaudhuri R.R."/>
            <person name="La Ragione R."/>
            <person name="Hildebrand F."/>
            <person name="Pallen M.J."/>
        </authorList>
    </citation>
    <scope>NUCLEOTIDE SEQUENCE</scope>
    <source>
        <strain evidence="2">CHK184-20233</strain>
    </source>
</reference>